<dbReference type="SUPFAM" id="SSF52540">
    <property type="entry name" value="P-loop containing nucleoside triphosphate hydrolases"/>
    <property type="match status" value="2"/>
</dbReference>
<evidence type="ECO:0000256" key="2">
    <source>
        <dbReference type="ARBA" id="ARBA00022448"/>
    </source>
</evidence>
<dbReference type="PANTHER" id="PTHR43776:SF7">
    <property type="entry name" value="D,D-DIPEPTIDE TRANSPORT ATP-BINDING PROTEIN DDPF-RELATED"/>
    <property type="match status" value="1"/>
</dbReference>
<evidence type="ECO:0000256" key="3">
    <source>
        <dbReference type="ARBA" id="ARBA00022741"/>
    </source>
</evidence>
<keyword evidence="2" id="KW-0813">Transport</keyword>
<dbReference type="InterPro" id="IPR017871">
    <property type="entry name" value="ABC_transporter-like_CS"/>
</dbReference>
<dbReference type="InterPro" id="IPR003593">
    <property type="entry name" value="AAA+_ATPase"/>
</dbReference>
<evidence type="ECO:0000259" key="5">
    <source>
        <dbReference type="PROSITE" id="PS50893"/>
    </source>
</evidence>
<organism evidence="6 7">
    <name type="scientific">Subtercola boreus</name>
    <dbReference type="NCBI Taxonomy" id="120213"/>
    <lineage>
        <taxon>Bacteria</taxon>
        <taxon>Bacillati</taxon>
        <taxon>Actinomycetota</taxon>
        <taxon>Actinomycetes</taxon>
        <taxon>Micrococcales</taxon>
        <taxon>Microbacteriaceae</taxon>
        <taxon>Subtercola</taxon>
    </lineage>
</organism>
<dbReference type="GO" id="GO:0016887">
    <property type="term" value="F:ATP hydrolysis activity"/>
    <property type="evidence" value="ECO:0007669"/>
    <property type="project" value="InterPro"/>
</dbReference>
<reference evidence="6 7" key="1">
    <citation type="submission" date="2017-04" db="EMBL/GenBank/DDBJ databases">
        <title>Comparative genome analysis of Subtercola boreus.</title>
        <authorList>
            <person name="Cho Y.-J."/>
            <person name="Cho A."/>
            <person name="Kim O.-S."/>
            <person name="Lee J.-I."/>
        </authorList>
    </citation>
    <scope>NUCLEOTIDE SEQUENCE [LARGE SCALE GENOMIC DNA]</scope>
    <source>
        <strain evidence="6 7">K300</strain>
    </source>
</reference>
<evidence type="ECO:0000313" key="6">
    <source>
        <dbReference type="EMBL" id="RFA09233.1"/>
    </source>
</evidence>
<evidence type="ECO:0000313" key="7">
    <source>
        <dbReference type="Proteomes" id="UP000256486"/>
    </source>
</evidence>
<dbReference type="Pfam" id="PF08352">
    <property type="entry name" value="oligo_HPY"/>
    <property type="match status" value="2"/>
</dbReference>
<dbReference type="InterPro" id="IPR013563">
    <property type="entry name" value="Oligopep_ABC_C"/>
</dbReference>
<dbReference type="GO" id="GO:0055085">
    <property type="term" value="P:transmembrane transport"/>
    <property type="evidence" value="ECO:0007669"/>
    <property type="project" value="UniProtKB-ARBA"/>
</dbReference>
<evidence type="ECO:0000256" key="1">
    <source>
        <dbReference type="ARBA" id="ARBA00005417"/>
    </source>
</evidence>
<dbReference type="PANTHER" id="PTHR43776">
    <property type="entry name" value="TRANSPORT ATP-BINDING PROTEIN"/>
    <property type="match status" value="1"/>
</dbReference>
<dbReference type="InterPro" id="IPR003439">
    <property type="entry name" value="ABC_transporter-like_ATP-bd"/>
</dbReference>
<gene>
    <name evidence="6" type="ORF">B7R54_08345</name>
</gene>
<dbReference type="SMART" id="SM00382">
    <property type="entry name" value="AAA"/>
    <property type="match status" value="2"/>
</dbReference>
<dbReference type="GO" id="GO:0015833">
    <property type="term" value="P:peptide transport"/>
    <property type="evidence" value="ECO:0007669"/>
    <property type="project" value="InterPro"/>
</dbReference>
<dbReference type="PROSITE" id="PS50893">
    <property type="entry name" value="ABC_TRANSPORTER_2"/>
    <property type="match status" value="2"/>
</dbReference>
<keyword evidence="4 6" id="KW-0067">ATP-binding</keyword>
<dbReference type="EMBL" id="NBWZ01000001">
    <property type="protein sequence ID" value="RFA09233.1"/>
    <property type="molecule type" value="Genomic_DNA"/>
</dbReference>
<dbReference type="NCBIfam" id="NF007739">
    <property type="entry name" value="PRK10419.1"/>
    <property type="match status" value="2"/>
</dbReference>
<dbReference type="RefSeq" id="WP_116414628.1">
    <property type="nucleotide sequence ID" value="NZ_NBWZ01000001.1"/>
</dbReference>
<accession>A0A3E0VIB2</accession>
<dbReference type="NCBIfam" id="NF008453">
    <property type="entry name" value="PRK11308.1"/>
    <property type="match status" value="2"/>
</dbReference>
<dbReference type="Proteomes" id="UP000256486">
    <property type="component" value="Unassembled WGS sequence"/>
</dbReference>
<feature type="domain" description="ABC transporter" evidence="5">
    <location>
        <begin position="21"/>
        <end position="271"/>
    </location>
</feature>
<sequence length="614" mass="65109">MTAVQTSTRPSVIPLPQAPLLEVDDLRVTYTVDGERLPAVDGVSFTVSRGETVAIVGESGSGKSTTAHAILHLLAGNARVSSGAIRFGGRDLTGLSRREWRAVRGAQIGLIPQDPATSLDPLARVGAQVAEVLRIHHLASRAAAASSAIDLLALAGIPDAASRARQYPHQFSGGMKQRALIAAALAADPHLVIADEPTSALDVTVQRQVLDHLDRLVHERDTALLFITHDLGVAADRADRIIVMQHGRIVESGPTAQILGAPSHPYTRALIAAAPSLSSARLRPTLAAPALAAPTLAAPALALPTPPANRALPSLPRLRADARMRQTSAEPAAATVPARDAPLLVARGLRKEFPLPRAARGAADAGATPRTLVAVDDVSFEIARGETFALVGESGSGKSTTARLALRLETPTAGELLFDGADISAARGEALRQHRRRFQLVYQSPYASLDPRFTVADIIDEPLRAYGVGTPAERRQRVLDLLEQVALPASYATRKPAELSGGQRQRVAIARALALRPDLVVLDEAVSALDVSVQAQVLQLLTDLQAETGVSYLFISHDLAVVRQLSDRVGVMSRGKLVEVGDTRTILESPQDPYTRQLIDAIPGTLRRKTEAPS</sequence>
<dbReference type="OrthoDB" id="4008250at2"/>
<keyword evidence="7" id="KW-1185">Reference proteome</keyword>
<dbReference type="InterPro" id="IPR027417">
    <property type="entry name" value="P-loop_NTPase"/>
</dbReference>
<comment type="similarity">
    <text evidence="1">Belongs to the ABC transporter superfamily.</text>
</comment>
<dbReference type="CDD" id="cd03257">
    <property type="entry name" value="ABC_NikE_OppD_transporters"/>
    <property type="match status" value="2"/>
</dbReference>
<proteinExistence type="inferred from homology"/>
<feature type="domain" description="ABC transporter" evidence="5">
    <location>
        <begin position="360"/>
        <end position="599"/>
    </location>
</feature>
<dbReference type="FunFam" id="3.40.50.300:FF:000016">
    <property type="entry name" value="Oligopeptide ABC transporter ATP-binding component"/>
    <property type="match status" value="1"/>
</dbReference>
<evidence type="ECO:0000256" key="4">
    <source>
        <dbReference type="ARBA" id="ARBA00022840"/>
    </source>
</evidence>
<comment type="caution">
    <text evidence="6">The sequence shown here is derived from an EMBL/GenBank/DDBJ whole genome shotgun (WGS) entry which is preliminary data.</text>
</comment>
<dbReference type="PROSITE" id="PS00211">
    <property type="entry name" value="ABC_TRANSPORTER_1"/>
    <property type="match status" value="2"/>
</dbReference>
<dbReference type="InterPro" id="IPR050319">
    <property type="entry name" value="ABC_transp_ATP-bind"/>
</dbReference>
<dbReference type="Pfam" id="PF00005">
    <property type="entry name" value="ABC_tran"/>
    <property type="match status" value="2"/>
</dbReference>
<dbReference type="AlphaFoldDB" id="A0A3E0VIB2"/>
<dbReference type="GO" id="GO:0005524">
    <property type="term" value="F:ATP binding"/>
    <property type="evidence" value="ECO:0007669"/>
    <property type="project" value="UniProtKB-KW"/>
</dbReference>
<dbReference type="Gene3D" id="3.40.50.300">
    <property type="entry name" value="P-loop containing nucleotide triphosphate hydrolases"/>
    <property type="match status" value="2"/>
</dbReference>
<protein>
    <submittedName>
        <fullName evidence="6">ABC transporter ATP-binding protein</fullName>
    </submittedName>
</protein>
<keyword evidence="3" id="KW-0547">Nucleotide-binding</keyword>
<name>A0A3E0VIB2_9MICO</name>